<protein>
    <submittedName>
        <fullName evidence="2">Uncharacterized protein</fullName>
    </submittedName>
</protein>
<sequence>MNQVKSYWPILPKIAFYVLHILLHLCFLCECKPYIIIYYTELVNQKQKFLLWFLSSHSINNSCSNYYICSSCIFSSICGSLAIDVAILYLLCCLVYNTFHESKSHIIKTNEQSINIYYCIILIINENTIIKTRHPLNGRANVDATSLEASTSVNT</sequence>
<name>A0AAD9KK36_RIDPI</name>
<reference evidence="2" key="1">
    <citation type="journal article" date="2023" name="Mol. Biol. Evol.">
        <title>Third-Generation Sequencing Reveals the Adaptive Role of the Epigenome in Three Deep-Sea Polychaetes.</title>
        <authorList>
            <person name="Perez M."/>
            <person name="Aroh O."/>
            <person name="Sun Y."/>
            <person name="Lan Y."/>
            <person name="Juniper S.K."/>
            <person name="Young C.R."/>
            <person name="Angers B."/>
            <person name="Qian P.Y."/>
        </authorList>
    </citation>
    <scope>NUCLEOTIDE SEQUENCE</scope>
    <source>
        <strain evidence="2">R07B-5</strain>
    </source>
</reference>
<keyword evidence="1" id="KW-1133">Transmembrane helix</keyword>
<evidence type="ECO:0000313" key="2">
    <source>
        <dbReference type="EMBL" id="KAK2172640.1"/>
    </source>
</evidence>
<organism evidence="2 3">
    <name type="scientific">Ridgeia piscesae</name>
    <name type="common">Tubeworm</name>
    <dbReference type="NCBI Taxonomy" id="27915"/>
    <lineage>
        <taxon>Eukaryota</taxon>
        <taxon>Metazoa</taxon>
        <taxon>Spiralia</taxon>
        <taxon>Lophotrochozoa</taxon>
        <taxon>Annelida</taxon>
        <taxon>Polychaeta</taxon>
        <taxon>Sedentaria</taxon>
        <taxon>Canalipalpata</taxon>
        <taxon>Sabellida</taxon>
        <taxon>Siboglinidae</taxon>
        <taxon>Ridgeia</taxon>
    </lineage>
</organism>
<feature type="transmembrane region" description="Helical" evidence="1">
    <location>
        <begin position="14"/>
        <end position="37"/>
    </location>
</feature>
<feature type="transmembrane region" description="Helical" evidence="1">
    <location>
        <begin position="74"/>
        <end position="99"/>
    </location>
</feature>
<evidence type="ECO:0000313" key="3">
    <source>
        <dbReference type="Proteomes" id="UP001209878"/>
    </source>
</evidence>
<keyword evidence="1" id="KW-0472">Membrane</keyword>
<keyword evidence="3" id="KW-1185">Reference proteome</keyword>
<proteinExistence type="predicted"/>
<dbReference type="AlphaFoldDB" id="A0AAD9KK36"/>
<comment type="caution">
    <text evidence="2">The sequence shown here is derived from an EMBL/GenBank/DDBJ whole genome shotgun (WGS) entry which is preliminary data.</text>
</comment>
<dbReference type="Proteomes" id="UP001209878">
    <property type="component" value="Unassembled WGS sequence"/>
</dbReference>
<keyword evidence="1" id="KW-0812">Transmembrane</keyword>
<gene>
    <name evidence="2" type="ORF">NP493_944g01040</name>
</gene>
<dbReference type="EMBL" id="JAODUO010000943">
    <property type="protein sequence ID" value="KAK2172640.1"/>
    <property type="molecule type" value="Genomic_DNA"/>
</dbReference>
<evidence type="ECO:0000256" key="1">
    <source>
        <dbReference type="SAM" id="Phobius"/>
    </source>
</evidence>
<accession>A0AAD9KK36</accession>